<keyword evidence="7" id="KW-0813">Transport</keyword>
<dbReference type="GO" id="GO:0022857">
    <property type="term" value="F:transmembrane transporter activity"/>
    <property type="evidence" value="ECO:0007669"/>
    <property type="project" value="InterPro"/>
</dbReference>
<keyword evidence="3" id="KW-1003">Cell membrane</keyword>
<dbReference type="GO" id="GO:0005886">
    <property type="term" value="C:plasma membrane"/>
    <property type="evidence" value="ECO:0007669"/>
    <property type="project" value="UniProtKB-SubCell"/>
</dbReference>
<gene>
    <name evidence="9" type="ORF">EI77_01622</name>
</gene>
<proteinExistence type="inferred from homology"/>
<evidence type="ECO:0000256" key="5">
    <source>
        <dbReference type="ARBA" id="ARBA00022989"/>
    </source>
</evidence>
<accession>A0A4R7S4A3</accession>
<dbReference type="EMBL" id="SOCA01000002">
    <property type="protein sequence ID" value="TDU73154.1"/>
    <property type="molecule type" value="Genomic_DNA"/>
</dbReference>
<feature type="transmembrane region" description="Helical" evidence="8">
    <location>
        <begin position="20"/>
        <end position="39"/>
    </location>
</feature>
<dbReference type="Proteomes" id="UP000295662">
    <property type="component" value="Unassembled WGS sequence"/>
</dbReference>
<dbReference type="RefSeq" id="WP_133794440.1">
    <property type="nucleotide sequence ID" value="NZ_SOCA01000002.1"/>
</dbReference>
<evidence type="ECO:0000256" key="2">
    <source>
        <dbReference type="ARBA" id="ARBA00005811"/>
    </source>
</evidence>
<keyword evidence="10" id="KW-1185">Reference proteome</keyword>
<keyword evidence="6 8" id="KW-0472">Membrane</keyword>
<evidence type="ECO:0000313" key="9">
    <source>
        <dbReference type="EMBL" id="TDU73154.1"/>
    </source>
</evidence>
<evidence type="ECO:0000256" key="6">
    <source>
        <dbReference type="ARBA" id="ARBA00023136"/>
    </source>
</evidence>
<comment type="similarity">
    <text evidence="2 7">Belongs to the ExbD/TolR family.</text>
</comment>
<evidence type="ECO:0000256" key="7">
    <source>
        <dbReference type="RuleBase" id="RU003879"/>
    </source>
</evidence>
<reference evidence="9 10" key="1">
    <citation type="submission" date="2019-03" db="EMBL/GenBank/DDBJ databases">
        <title>Genomic Encyclopedia of Archaeal and Bacterial Type Strains, Phase II (KMG-II): from individual species to whole genera.</title>
        <authorList>
            <person name="Goeker M."/>
        </authorList>
    </citation>
    <scope>NUCLEOTIDE SEQUENCE [LARGE SCALE GENOMIC DNA]</scope>
    <source>
        <strain evidence="9 10">ATCC 25309</strain>
    </source>
</reference>
<dbReference type="Gene3D" id="3.30.420.270">
    <property type="match status" value="1"/>
</dbReference>
<keyword evidence="7" id="KW-0653">Protein transport</keyword>
<comment type="subcellular location">
    <subcellularLocation>
        <location evidence="1">Cell membrane</location>
        <topology evidence="1">Single-pass membrane protein</topology>
    </subcellularLocation>
    <subcellularLocation>
        <location evidence="7">Cell membrane</location>
        <topology evidence="7">Single-pass type II membrane protein</topology>
    </subcellularLocation>
</comment>
<comment type="caution">
    <text evidence="9">The sequence shown here is derived from an EMBL/GenBank/DDBJ whole genome shotgun (WGS) entry which is preliminary data.</text>
</comment>
<dbReference type="AlphaFoldDB" id="A0A4R7S4A3"/>
<dbReference type="Pfam" id="PF02472">
    <property type="entry name" value="ExbD"/>
    <property type="match status" value="1"/>
</dbReference>
<evidence type="ECO:0000256" key="1">
    <source>
        <dbReference type="ARBA" id="ARBA00004162"/>
    </source>
</evidence>
<dbReference type="PANTHER" id="PTHR30558:SF7">
    <property type="entry name" value="TOL-PAL SYSTEM PROTEIN TOLR"/>
    <property type="match status" value="1"/>
</dbReference>
<evidence type="ECO:0000313" key="10">
    <source>
        <dbReference type="Proteomes" id="UP000295662"/>
    </source>
</evidence>
<organism evidence="9 10">
    <name type="scientific">Prosthecobacter fusiformis</name>
    <dbReference type="NCBI Taxonomy" id="48464"/>
    <lineage>
        <taxon>Bacteria</taxon>
        <taxon>Pseudomonadati</taxon>
        <taxon>Verrucomicrobiota</taxon>
        <taxon>Verrucomicrobiia</taxon>
        <taxon>Verrucomicrobiales</taxon>
        <taxon>Verrucomicrobiaceae</taxon>
        <taxon>Prosthecobacter</taxon>
    </lineage>
</organism>
<evidence type="ECO:0000256" key="4">
    <source>
        <dbReference type="ARBA" id="ARBA00022692"/>
    </source>
</evidence>
<keyword evidence="4 7" id="KW-0812">Transmembrane</keyword>
<protein>
    <submittedName>
        <fullName evidence="9">Biopolymer transport protein ExbD</fullName>
    </submittedName>
</protein>
<keyword evidence="5 8" id="KW-1133">Transmembrane helix</keyword>
<dbReference type="OrthoDB" id="9875636at2"/>
<dbReference type="InterPro" id="IPR003400">
    <property type="entry name" value="ExbD"/>
</dbReference>
<dbReference type="PANTHER" id="PTHR30558">
    <property type="entry name" value="EXBD MEMBRANE COMPONENT OF PMF-DRIVEN MACROMOLECULE IMPORT SYSTEM"/>
    <property type="match status" value="1"/>
</dbReference>
<dbReference type="GO" id="GO:0015031">
    <property type="term" value="P:protein transport"/>
    <property type="evidence" value="ECO:0007669"/>
    <property type="project" value="UniProtKB-KW"/>
</dbReference>
<evidence type="ECO:0000256" key="8">
    <source>
        <dbReference type="SAM" id="Phobius"/>
    </source>
</evidence>
<evidence type="ECO:0000256" key="3">
    <source>
        <dbReference type="ARBA" id="ARBA00022475"/>
    </source>
</evidence>
<sequence>MKRASQRHLPLYMSQVSITALLDLVLVLLLVFVVAVPIFRREKPAGSADVQTVLPTEPKGPATQVELNIQPDESILLDGRKVSGAELLPELKKLLVAQPELGVVVKMPANFAAGPLARLMDEMNRAGVRHTAVEVVDAKKP</sequence>
<name>A0A4R7S4A3_9BACT</name>